<evidence type="ECO:0000256" key="4">
    <source>
        <dbReference type="SAM" id="SignalP"/>
    </source>
</evidence>
<feature type="repeat" description="TPR" evidence="3">
    <location>
        <begin position="266"/>
        <end position="299"/>
    </location>
</feature>
<dbReference type="EMBL" id="JBHSGO010000194">
    <property type="protein sequence ID" value="MFC4666358.1"/>
    <property type="molecule type" value="Genomic_DNA"/>
</dbReference>
<keyword evidence="1" id="KW-0677">Repeat</keyword>
<accession>A0ABV9K8M5</accession>
<evidence type="ECO:0000313" key="6">
    <source>
        <dbReference type="Proteomes" id="UP001596020"/>
    </source>
</evidence>
<dbReference type="InterPro" id="IPR019734">
    <property type="entry name" value="TPR_rpt"/>
</dbReference>
<comment type="caution">
    <text evidence="5">The sequence shown here is derived from an EMBL/GenBank/DDBJ whole genome shotgun (WGS) entry which is preliminary data.</text>
</comment>
<evidence type="ECO:0000256" key="2">
    <source>
        <dbReference type="ARBA" id="ARBA00022803"/>
    </source>
</evidence>
<keyword evidence="6" id="KW-1185">Reference proteome</keyword>
<keyword evidence="2 3" id="KW-0802">TPR repeat</keyword>
<reference evidence="6" key="1">
    <citation type="journal article" date="2019" name="Int. J. Syst. Evol. Microbiol.">
        <title>The Global Catalogue of Microorganisms (GCM) 10K type strain sequencing project: providing services to taxonomists for standard genome sequencing and annotation.</title>
        <authorList>
            <consortium name="The Broad Institute Genomics Platform"/>
            <consortium name="The Broad Institute Genome Sequencing Center for Infectious Disease"/>
            <person name="Wu L."/>
            <person name="Ma J."/>
        </authorList>
    </citation>
    <scope>NUCLEOTIDE SEQUENCE [LARGE SCALE GENOMIC DNA]</scope>
    <source>
        <strain evidence="6">CGMCC 4.7357</strain>
    </source>
</reference>
<dbReference type="Gene3D" id="1.25.40.10">
    <property type="entry name" value="Tetratricopeptide repeat domain"/>
    <property type="match status" value="4"/>
</dbReference>
<dbReference type="InterPro" id="IPR011990">
    <property type="entry name" value="TPR-like_helical_dom_sf"/>
</dbReference>
<dbReference type="Pfam" id="PF13414">
    <property type="entry name" value="TPR_11"/>
    <property type="match status" value="1"/>
</dbReference>
<keyword evidence="4" id="KW-0732">Signal</keyword>
<feature type="repeat" description="TPR" evidence="3">
    <location>
        <begin position="198"/>
        <end position="231"/>
    </location>
</feature>
<protein>
    <submittedName>
        <fullName evidence="5">Tetratricopeptide repeat protein</fullName>
    </submittedName>
</protein>
<dbReference type="Proteomes" id="UP001596020">
    <property type="component" value="Unassembled WGS sequence"/>
</dbReference>
<evidence type="ECO:0000256" key="1">
    <source>
        <dbReference type="ARBA" id="ARBA00022737"/>
    </source>
</evidence>
<dbReference type="SMART" id="SM00028">
    <property type="entry name" value="TPR"/>
    <property type="match status" value="10"/>
</dbReference>
<name>A0ABV9K8M5_9PORP</name>
<dbReference type="PROSITE" id="PS50005">
    <property type="entry name" value="TPR"/>
    <property type="match status" value="6"/>
</dbReference>
<dbReference type="PANTHER" id="PTHR44858:SF1">
    <property type="entry name" value="UDP-N-ACETYLGLUCOSAMINE--PEPTIDE N-ACETYLGLUCOSAMINYLTRANSFERASE SPINDLY-RELATED"/>
    <property type="match status" value="1"/>
</dbReference>
<gene>
    <name evidence="5" type="ORF">ACFO3G_07090</name>
</gene>
<dbReference type="Pfam" id="PF13174">
    <property type="entry name" value="TPR_6"/>
    <property type="match status" value="1"/>
</dbReference>
<dbReference type="PROSITE" id="PS50293">
    <property type="entry name" value="TPR_REGION"/>
    <property type="match status" value="1"/>
</dbReference>
<feature type="repeat" description="TPR" evidence="3">
    <location>
        <begin position="232"/>
        <end position="265"/>
    </location>
</feature>
<evidence type="ECO:0000256" key="3">
    <source>
        <dbReference type="PROSITE-ProRule" id="PRU00339"/>
    </source>
</evidence>
<feature type="signal peptide" evidence="4">
    <location>
        <begin position="1"/>
        <end position="22"/>
    </location>
</feature>
<organism evidence="5 6">
    <name type="scientific">Falsiporphyromonas endometrii</name>
    <dbReference type="NCBI Taxonomy" id="1387297"/>
    <lineage>
        <taxon>Bacteria</taxon>
        <taxon>Pseudomonadati</taxon>
        <taxon>Bacteroidota</taxon>
        <taxon>Bacteroidia</taxon>
        <taxon>Bacteroidales</taxon>
        <taxon>Porphyromonadaceae</taxon>
        <taxon>Falsiporphyromonas</taxon>
    </lineage>
</organism>
<sequence length="688" mass="78667">MKKGLFRQIVCSFLFATTSLSAFGQIDVDRVMRIGKGAIYYRDYVVAIGYFNQVINARPWLADPYFYRSVAKISLDDYQGALQDANKCLEYNEFIPGAYLVKGISEQNTKQYDEAERSYRKGLKFEPNNEGLGLNLTNLLLYRKKYAAADTTAMDLLRYFPQSVPAKMMRIQAKLGLQDTVQSLRQIDTLLMNHPDYSPAYLTLTDIYYHQGKLSKALENINRAIELSPLDIPPYIDRGIIRYQLNDFQGAMSDYNHVLSKDPNQKTALYNRALLNSFVGLYTKSLEDFDNLLKIDPDNYFAIYNRAMLRVRWGQFQGAIEDLNKVLKRYPDFVIAYVARSTAYKNLGRLREAERDYNKAVERDQAIHKVGYKVKSPASSMKDSRDERDDNIEKYNLLVMSTGNVDAEAQYESGIRGRIQDRKVAVTKRPLIVPSYFIHIDAGSAAVTYLDHQLDFINTKSVMMKPLIMSSSSTALDSVEINRLHEDIKRVSAMMSKPYMSFRRGVDYLLLQDFEQAAIDLDEAIKVHPNLSLAYTFRALAEAKQALVDRNARLEAKEAESKGKKLNLDNDPMHPLQKVNLSLRDPSQLDAKLRQSISDLDKAIHLDDKSILAYYTRGWMLSEVGDFHSAIEDYSKAIHLYPKFADAYYNRGLLKLSMGDIKSGIDDLSRAGELGIYEVYNIIKRLNN</sequence>
<feature type="repeat" description="TPR" evidence="3">
    <location>
        <begin position="96"/>
        <end position="129"/>
    </location>
</feature>
<feature type="repeat" description="TPR" evidence="3">
    <location>
        <begin position="611"/>
        <end position="644"/>
    </location>
</feature>
<feature type="repeat" description="TPR" evidence="3">
    <location>
        <begin position="498"/>
        <end position="531"/>
    </location>
</feature>
<dbReference type="Pfam" id="PF13181">
    <property type="entry name" value="TPR_8"/>
    <property type="match status" value="2"/>
</dbReference>
<dbReference type="SUPFAM" id="SSF48452">
    <property type="entry name" value="TPR-like"/>
    <property type="match status" value="3"/>
</dbReference>
<dbReference type="Pfam" id="PF13371">
    <property type="entry name" value="TPR_9"/>
    <property type="match status" value="1"/>
</dbReference>
<proteinExistence type="predicted"/>
<dbReference type="InterPro" id="IPR050498">
    <property type="entry name" value="Ycf3"/>
</dbReference>
<feature type="chain" id="PRO_5045062705" evidence="4">
    <location>
        <begin position="23"/>
        <end position="688"/>
    </location>
</feature>
<dbReference type="PANTHER" id="PTHR44858">
    <property type="entry name" value="TETRATRICOPEPTIDE REPEAT PROTEIN 6"/>
    <property type="match status" value="1"/>
</dbReference>
<evidence type="ECO:0000313" key="5">
    <source>
        <dbReference type="EMBL" id="MFC4666358.1"/>
    </source>
</evidence>
<dbReference type="RefSeq" id="WP_380079351.1">
    <property type="nucleotide sequence ID" value="NZ_JBHSGO010000194.1"/>
</dbReference>